<dbReference type="PROSITE" id="PS00028">
    <property type="entry name" value="ZINC_FINGER_C2H2_1"/>
    <property type="match status" value="1"/>
</dbReference>
<gene>
    <name evidence="4" type="primary">LOC117650413</name>
</gene>
<proteinExistence type="predicted"/>
<evidence type="ECO:0000259" key="2">
    <source>
        <dbReference type="PROSITE" id="PS50157"/>
    </source>
</evidence>
<dbReference type="SUPFAM" id="SSF57667">
    <property type="entry name" value="beta-beta-alpha zinc fingers"/>
    <property type="match status" value="1"/>
</dbReference>
<dbReference type="Proteomes" id="UP000515158">
    <property type="component" value="Unplaced"/>
</dbReference>
<dbReference type="GO" id="GO:0008270">
    <property type="term" value="F:zinc ion binding"/>
    <property type="evidence" value="ECO:0007669"/>
    <property type="project" value="UniProtKB-KW"/>
</dbReference>
<dbReference type="RefSeq" id="XP_034249726.1">
    <property type="nucleotide sequence ID" value="XM_034393835.1"/>
</dbReference>
<dbReference type="SMART" id="SM00355">
    <property type="entry name" value="ZnF_C2H2"/>
    <property type="match status" value="2"/>
</dbReference>
<organism evidence="4">
    <name type="scientific">Thrips palmi</name>
    <name type="common">Melon thrips</name>
    <dbReference type="NCBI Taxonomy" id="161013"/>
    <lineage>
        <taxon>Eukaryota</taxon>
        <taxon>Metazoa</taxon>
        <taxon>Ecdysozoa</taxon>
        <taxon>Arthropoda</taxon>
        <taxon>Hexapoda</taxon>
        <taxon>Insecta</taxon>
        <taxon>Pterygota</taxon>
        <taxon>Neoptera</taxon>
        <taxon>Paraneoptera</taxon>
        <taxon>Thysanoptera</taxon>
        <taxon>Terebrantia</taxon>
        <taxon>Thripoidea</taxon>
        <taxon>Thripidae</taxon>
        <taxon>Thrips</taxon>
    </lineage>
</organism>
<feature type="domain" description="C2H2-type" evidence="2">
    <location>
        <begin position="41"/>
        <end position="68"/>
    </location>
</feature>
<evidence type="ECO:0000313" key="4">
    <source>
        <dbReference type="RefSeq" id="XP_034249726.1"/>
    </source>
</evidence>
<name>A0A6P8ZY17_THRPL</name>
<keyword evidence="3" id="KW-1185">Reference proteome</keyword>
<dbReference type="AlphaFoldDB" id="A0A6P8ZY17"/>
<accession>A0A6P8ZY17</accession>
<keyword evidence="1" id="KW-0479">Metal-binding</keyword>
<dbReference type="OrthoDB" id="10004641at2759"/>
<dbReference type="InterPro" id="IPR036236">
    <property type="entry name" value="Znf_C2H2_sf"/>
</dbReference>
<dbReference type="InParanoid" id="A0A6P8ZY17"/>
<dbReference type="Gene3D" id="3.30.160.60">
    <property type="entry name" value="Classic Zinc Finger"/>
    <property type="match status" value="1"/>
</dbReference>
<keyword evidence="1" id="KW-0863">Zinc-finger</keyword>
<protein>
    <submittedName>
        <fullName evidence="4">Protein krueppel-like isoform X1</fullName>
    </submittedName>
</protein>
<dbReference type="GeneID" id="117650413"/>
<evidence type="ECO:0000313" key="3">
    <source>
        <dbReference type="Proteomes" id="UP000515158"/>
    </source>
</evidence>
<keyword evidence="1" id="KW-0862">Zinc</keyword>
<dbReference type="KEGG" id="tpal:117650413"/>
<dbReference type="InterPro" id="IPR013087">
    <property type="entry name" value="Znf_C2H2_type"/>
</dbReference>
<sequence>MSRFAVQAGICRARNGIRSCWTEGSLWSDRGEHNSTQCGRFECFQCGNVYRWKGNLMAHLRVECGKEPNQHCPYCPQRFKHKSHLKRHFLRLHPEHRWPNK</sequence>
<feature type="domain" description="C2H2-type" evidence="2">
    <location>
        <begin position="70"/>
        <end position="98"/>
    </location>
</feature>
<dbReference type="PROSITE" id="PS50157">
    <property type="entry name" value="ZINC_FINGER_C2H2_2"/>
    <property type="match status" value="2"/>
</dbReference>
<reference evidence="4" key="1">
    <citation type="submission" date="2025-08" db="UniProtKB">
        <authorList>
            <consortium name="RefSeq"/>
        </authorList>
    </citation>
    <scope>IDENTIFICATION</scope>
    <source>
        <tissue evidence="4">Total insect</tissue>
    </source>
</reference>
<evidence type="ECO:0000256" key="1">
    <source>
        <dbReference type="PROSITE-ProRule" id="PRU00042"/>
    </source>
</evidence>
<dbReference type="Pfam" id="PF00096">
    <property type="entry name" value="zf-C2H2"/>
    <property type="match status" value="1"/>
</dbReference>